<evidence type="ECO:0000256" key="1">
    <source>
        <dbReference type="ARBA" id="ARBA00006379"/>
    </source>
</evidence>
<protein>
    <recommendedName>
        <fullName evidence="9">Kinetochore protein SPC25</fullName>
    </recommendedName>
</protein>
<evidence type="ECO:0000256" key="8">
    <source>
        <dbReference type="ARBA" id="ARBA00023328"/>
    </source>
</evidence>
<comment type="subcellular location">
    <subcellularLocation>
        <location evidence="9">Nucleus</location>
    </subcellularLocation>
    <subcellularLocation>
        <location evidence="9">Chromosome</location>
        <location evidence="9">Centromere</location>
        <location evidence="9">Kinetochore</location>
    </subcellularLocation>
</comment>
<keyword evidence="4 9" id="KW-0498">Mitosis</keyword>
<dbReference type="GO" id="GO:0051301">
    <property type="term" value="P:cell division"/>
    <property type="evidence" value="ECO:0007669"/>
    <property type="project" value="UniProtKB-UniRule"/>
</dbReference>
<comment type="function">
    <text evidence="9">Acts as a component of the essential kinetochore-associated NDC80 complex, which is required for chromosome segregation and spindle checkpoint activity.</text>
</comment>
<evidence type="ECO:0000256" key="7">
    <source>
        <dbReference type="ARBA" id="ARBA00023306"/>
    </source>
</evidence>
<proteinExistence type="inferred from homology"/>
<keyword evidence="6 10" id="KW-0175">Coiled coil</keyword>
<evidence type="ECO:0000256" key="4">
    <source>
        <dbReference type="ARBA" id="ARBA00022776"/>
    </source>
</evidence>
<keyword evidence="3 9" id="KW-0132">Cell division</keyword>
<dbReference type="PANTHER" id="PTHR14281">
    <property type="entry name" value="KINETOCHORE PROTEIN SPC25-RELATED"/>
    <property type="match status" value="1"/>
</dbReference>
<dbReference type="CDD" id="cd23784">
    <property type="entry name" value="RWD_Spc25"/>
    <property type="match status" value="1"/>
</dbReference>
<reference evidence="12" key="1">
    <citation type="submission" date="2022-07" db="EMBL/GenBank/DDBJ databases">
        <title>Genome Sequence of Physisporinus lineatus.</title>
        <authorList>
            <person name="Buettner E."/>
        </authorList>
    </citation>
    <scope>NUCLEOTIDE SEQUENCE</scope>
    <source>
        <strain evidence="12">VT162</strain>
    </source>
</reference>
<evidence type="ECO:0000313" key="13">
    <source>
        <dbReference type="Proteomes" id="UP001212997"/>
    </source>
</evidence>
<evidence type="ECO:0000256" key="6">
    <source>
        <dbReference type="ARBA" id="ARBA00023054"/>
    </source>
</evidence>
<gene>
    <name evidence="12" type="ORF">NLI96_g4766</name>
</gene>
<dbReference type="Proteomes" id="UP001212997">
    <property type="component" value="Unassembled WGS sequence"/>
</dbReference>
<keyword evidence="13" id="KW-1185">Reference proteome</keyword>
<dbReference type="Gene3D" id="3.30.457.50">
    <property type="entry name" value="Chromosome segregation protein Spc25"/>
    <property type="match status" value="1"/>
</dbReference>
<dbReference type="GO" id="GO:0007059">
    <property type="term" value="P:chromosome segregation"/>
    <property type="evidence" value="ECO:0007669"/>
    <property type="project" value="InterPro"/>
</dbReference>
<name>A0AAD5V443_9APHY</name>
<evidence type="ECO:0000259" key="11">
    <source>
        <dbReference type="Pfam" id="PF08234"/>
    </source>
</evidence>
<dbReference type="GO" id="GO:0031262">
    <property type="term" value="C:Ndc80 complex"/>
    <property type="evidence" value="ECO:0007669"/>
    <property type="project" value="InterPro"/>
</dbReference>
<evidence type="ECO:0000256" key="10">
    <source>
        <dbReference type="SAM" id="Coils"/>
    </source>
</evidence>
<dbReference type="Pfam" id="PF08234">
    <property type="entry name" value="Spindle_Spc25"/>
    <property type="match status" value="1"/>
</dbReference>
<evidence type="ECO:0000256" key="2">
    <source>
        <dbReference type="ARBA" id="ARBA00022454"/>
    </source>
</evidence>
<dbReference type="AlphaFoldDB" id="A0AAD5V443"/>
<evidence type="ECO:0000256" key="9">
    <source>
        <dbReference type="RuleBase" id="RU367150"/>
    </source>
</evidence>
<dbReference type="EMBL" id="JANAWD010000144">
    <property type="protein sequence ID" value="KAJ3485718.1"/>
    <property type="molecule type" value="Genomic_DNA"/>
</dbReference>
<keyword evidence="8 9" id="KW-0137">Centromere</keyword>
<keyword evidence="2 9" id="KW-0158">Chromosome</keyword>
<keyword evidence="9" id="KW-0539">Nucleus</keyword>
<sequence length="377" mass="42136">MAHVVRVSKLDLATVLSQPNPQIDLRIESYESSTRDFLSAVSNYTQRGVAEITQRKNNFVNNKNKILDKTKQIENETNNCKVKELELMAVLERETEERKEAELSVAAFRRQLSALKEKCATIDVEIEQHKAKLQNLQREHHRETSLLNSHAARVSPELAECEERLQCVIEGIDRDKILVRFTHIDRSDTSREFSMVIDVSDRTYQVPTTSPVLPTLPIFLEELNESRDIFHFIKQARQAFEHLVTQGRTIKSPKPCIILLSVDASLVPTSGAPAQKTSGMASSPSIIATAPFASSMLETTPTLSMVASINSILPTVHSAIFLSTKKRDPDGSIKHKFGTDLVLIEAAAKSLVVKHGHEGVEMEDAGGSWHHWARSRG</sequence>
<dbReference type="InterPro" id="IPR013255">
    <property type="entry name" value="Spc25_C"/>
</dbReference>
<dbReference type="InterPro" id="IPR045143">
    <property type="entry name" value="Spc25"/>
</dbReference>
<dbReference type="GO" id="GO:0005634">
    <property type="term" value="C:nucleus"/>
    <property type="evidence" value="ECO:0007669"/>
    <property type="project" value="UniProtKB-SubCell"/>
</dbReference>
<feature type="domain" description="Chromosome segregation protein Spc25 C-terminal" evidence="11">
    <location>
        <begin position="172"/>
        <end position="240"/>
    </location>
</feature>
<keyword evidence="7 9" id="KW-0131">Cell cycle</keyword>
<comment type="similarity">
    <text evidence="1 9">Belongs to the SPC25 family.</text>
</comment>
<dbReference type="PANTHER" id="PTHR14281:SF0">
    <property type="entry name" value="KINETOCHORE PROTEIN SPC25"/>
    <property type="match status" value="1"/>
</dbReference>
<evidence type="ECO:0000256" key="3">
    <source>
        <dbReference type="ARBA" id="ARBA00022618"/>
    </source>
</evidence>
<organism evidence="12 13">
    <name type="scientific">Meripilus lineatus</name>
    <dbReference type="NCBI Taxonomy" id="2056292"/>
    <lineage>
        <taxon>Eukaryota</taxon>
        <taxon>Fungi</taxon>
        <taxon>Dikarya</taxon>
        <taxon>Basidiomycota</taxon>
        <taxon>Agaricomycotina</taxon>
        <taxon>Agaricomycetes</taxon>
        <taxon>Polyporales</taxon>
        <taxon>Meripilaceae</taxon>
        <taxon>Meripilus</taxon>
    </lineage>
</organism>
<comment type="caution">
    <text evidence="12">The sequence shown here is derived from an EMBL/GenBank/DDBJ whole genome shotgun (WGS) entry which is preliminary data.</text>
</comment>
<comment type="subunit">
    <text evidence="9">Component of the NDC80 complex.</text>
</comment>
<evidence type="ECO:0000313" key="12">
    <source>
        <dbReference type="EMBL" id="KAJ3485718.1"/>
    </source>
</evidence>
<keyword evidence="5 9" id="KW-0995">Kinetochore</keyword>
<accession>A0AAD5V443</accession>
<feature type="coiled-coil region" evidence="10">
    <location>
        <begin position="91"/>
        <end position="146"/>
    </location>
</feature>
<evidence type="ECO:0000256" key="5">
    <source>
        <dbReference type="ARBA" id="ARBA00022838"/>
    </source>
</evidence>